<feature type="domain" description="Immunoglobulin-like beta-sandwich" evidence="1">
    <location>
        <begin position="82"/>
        <end position="108"/>
    </location>
</feature>
<evidence type="ECO:0000313" key="3">
    <source>
        <dbReference type="Proteomes" id="UP000606786"/>
    </source>
</evidence>
<keyword evidence="3" id="KW-1185">Reference proteome</keyword>
<gene>
    <name evidence="2" type="ORF">CCAP1982_LOCUS14668</name>
</gene>
<dbReference type="Pfam" id="PF00047">
    <property type="entry name" value="ig"/>
    <property type="match status" value="1"/>
</dbReference>
<dbReference type="InterPro" id="IPR036179">
    <property type="entry name" value="Ig-like_dom_sf"/>
</dbReference>
<dbReference type="Gene3D" id="2.60.40.10">
    <property type="entry name" value="Immunoglobulins"/>
    <property type="match status" value="1"/>
</dbReference>
<accession>A0A811V979</accession>
<dbReference type="EMBL" id="CAJHJT010000034">
    <property type="protein sequence ID" value="CAD7006346.1"/>
    <property type="molecule type" value="Genomic_DNA"/>
</dbReference>
<protein>
    <submittedName>
        <fullName evidence="2">(Mediterranean fruit fly) hypothetical protein</fullName>
    </submittedName>
</protein>
<evidence type="ECO:0000259" key="1">
    <source>
        <dbReference type="Pfam" id="PF00047"/>
    </source>
</evidence>
<proteinExistence type="predicted"/>
<dbReference type="InterPro" id="IPR013151">
    <property type="entry name" value="Immunoglobulin_dom"/>
</dbReference>
<name>A0A811V979_CERCA</name>
<dbReference type="SUPFAM" id="SSF48726">
    <property type="entry name" value="Immunoglobulin"/>
    <property type="match status" value="1"/>
</dbReference>
<dbReference type="Proteomes" id="UP000606786">
    <property type="component" value="Unassembled WGS sequence"/>
</dbReference>
<evidence type="ECO:0000313" key="2">
    <source>
        <dbReference type="EMBL" id="CAD7006346.1"/>
    </source>
</evidence>
<dbReference type="AlphaFoldDB" id="A0A811V979"/>
<reference evidence="2" key="1">
    <citation type="submission" date="2020-11" db="EMBL/GenBank/DDBJ databases">
        <authorList>
            <person name="Whitehead M."/>
        </authorList>
    </citation>
    <scope>NUCLEOTIDE SEQUENCE</scope>
    <source>
        <strain evidence="2">EGII</strain>
    </source>
</reference>
<dbReference type="InterPro" id="IPR013783">
    <property type="entry name" value="Ig-like_fold"/>
</dbReference>
<comment type="caution">
    <text evidence="2">The sequence shown here is derived from an EMBL/GenBank/DDBJ whole genome shotgun (WGS) entry which is preliminary data.</text>
</comment>
<sequence length="143" mass="16945">MDTFIWIIKKSTIAKSYAELIEKLVFYKVENNWYGAWMCVLHFIFEMSSCRQEKKISQTFPKRTLQLVFQQYKLGQDQALIINTPMTRNDSGVYTCVASNKHGRSTAETIIDVQCEWTFLFMMNLLFEWHWAGVLYNLFSIEN</sequence>
<organism evidence="2 3">
    <name type="scientific">Ceratitis capitata</name>
    <name type="common">Mediterranean fruit fly</name>
    <name type="synonym">Tephritis capitata</name>
    <dbReference type="NCBI Taxonomy" id="7213"/>
    <lineage>
        <taxon>Eukaryota</taxon>
        <taxon>Metazoa</taxon>
        <taxon>Ecdysozoa</taxon>
        <taxon>Arthropoda</taxon>
        <taxon>Hexapoda</taxon>
        <taxon>Insecta</taxon>
        <taxon>Pterygota</taxon>
        <taxon>Neoptera</taxon>
        <taxon>Endopterygota</taxon>
        <taxon>Diptera</taxon>
        <taxon>Brachycera</taxon>
        <taxon>Muscomorpha</taxon>
        <taxon>Tephritoidea</taxon>
        <taxon>Tephritidae</taxon>
        <taxon>Ceratitis</taxon>
        <taxon>Ceratitis</taxon>
    </lineage>
</organism>